<dbReference type="EMBL" id="CP058627">
    <property type="protein sequence ID" value="QLG88927.1"/>
    <property type="molecule type" value="Genomic_DNA"/>
</dbReference>
<protein>
    <submittedName>
        <fullName evidence="1">Uncharacterized protein</fullName>
    </submittedName>
</protein>
<gene>
    <name evidence="1" type="ORF">HQ393_12145</name>
</gene>
<accession>A0A7H9BJR7</accession>
<organism evidence="1 2">
    <name type="scientific">Chitinibacter bivalviorum</name>
    <dbReference type="NCBI Taxonomy" id="2739434"/>
    <lineage>
        <taxon>Bacteria</taxon>
        <taxon>Pseudomonadati</taxon>
        <taxon>Pseudomonadota</taxon>
        <taxon>Betaproteobacteria</taxon>
        <taxon>Neisseriales</taxon>
        <taxon>Chitinibacteraceae</taxon>
        <taxon>Chitinibacter</taxon>
    </lineage>
</organism>
<name>A0A7H9BJR7_9NEIS</name>
<keyword evidence="2" id="KW-1185">Reference proteome</keyword>
<sequence>MGIFDGIKKAAFAVDEVSSGNRLLNQYKESKDVLSKIPEDMLSKIVANYVTMRIDLEGKIRNWGREGFIEAANGFYLESKKHRNFDQISCFSLLLVGLWLESLIRVTDEAAYVRNELDKLANLLINEAEQIAKEESLKLQIGNSHYNSLVHQVNSKSIQLNNALFEGDRSASVSVHIEKYYLQESIALFCKGKPMQASQYINTLNMLYGEYTDCLFDGNRQSSDKWLSRIDSHFFGSFGNGEQDFIRNVSYNELSEEHNILINEYYLNSLFEGDRERTVIIYPKLISIETARLLKRISNQY</sequence>
<dbReference type="Proteomes" id="UP000509597">
    <property type="component" value="Chromosome"/>
</dbReference>
<dbReference type="KEGG" id="chiz:HQ393_12145"/>
<dbReference type="RefSeq" id="WP_179355429.1">
    <property type="nucleotide sequence ID" value="NZ_CP058627.1"/>
</dbReference>
<evidence type="ECO:0000313" key="2">
    <source>
        <dbReference type="Proteomes" id="UP000509597"/>
    </source>
</evidence>
<proteinExistence type="predicted"/>
<dbReference type="AlphaFoldDB" id="A0A7H9BJR7"/>
<reference evidence="1 2" key="1">
    <citation type="submission" date="2020-07" db="EMBL/GenBank/DDBJ databases">
        <title>Complete genome sequence of Chitinibacter sp. 2T18.</title>
        <authorList>
            <person name="Bae J.-W."/>
            <person name="Choi J.-W."/>
        </authorList>
    </citation>
    <scope>NUCLEOTIDE SEQUENCE [LARGE SCALE GENOMIC DNA]</scope>
    <source>
        <strain evidence="1 2">2T18</strain>
    </source>
</reference>
<evidence type="ECO:0000313" key="1">
    <source>
        <dbReference type="EMBL" id="QLG88927.1"/>
    </source>
</evidence>